<reference evidence="3 4" key="1">
    <citation type="submission" date="2016-09" db="EMBL/GenBank/DDBJ databases">
        <title>Rhizobium oryziradicis sp. nov., isolated from the root of rice.</title>
        <authorList>
            <person name="Zhao J."/>
            <person name="Zhang X."/>
        </authorList>
    </citation>
    <scope>NUCLEOTIDE SEQUENCE [LARGE SCALE GENOMIC DNA]</scope>
    <source>
        <strain evidence="3 4">N19</strain>
    </source>
</reference>
<feature type="signal peptide" evidence="2">
    <location>
        <begin position="1"/>
        <end position="23"/>
    </location>
</feature>
<name>A0A1Q8ZXS3_9HYPH</name>
<dbReference type="Gene3D" id="3.40.190.10">
    <property type="entry name" value="Periplasmic binding protein-like II"/>
    <property type="match status" value="2"/>
</dbReference>
<evidence type="ECO:0000313" key="3">
    <source>
        <dbReference type="EMBL" id="OLP46725.1"/>
    </source>
</evidence>
<dbReference type="Pfam" id="PF13416">
    <property type="entry name" value="SBP_bac_8"/>
    <property type="match status" value="1"/>
</dbReference>
<keyword evidence="2" id="KW-0732">Signal</keyword>
<organism evidence="3 4">
    <name type="scientific">Rhizobium oryziradicis</name>
    <dbReference type="NCBI Taxonomy" id="1867956"/>
    <lineage>
        <taxon>Bacteria</taxon>
        <taxon>Pseudomonadati</taxon>
        <taxon>Pseudomonadota</taxon>
        <taxon>Alphaproteobacteria</taxon>
        <taxon>Hyphomicrobiales</taxon>
        <taxon>Rhizobiaceae</taxon>
        <taxon>Rhizobium/Agrobacterium group</taxon>
        <taxon>Rhizobium</taxon>
    </lineage>
</organism>
<proteinExistence type="predicted"/>
<keyword evidence="1" id="KW-0574">Periplasm</keyword>
<dbReference type="RefSeq" id="WP_075637680.1">
    <property type="nucleotide sequence ID" value="NZ_MKIM01000019.1"/>
</dbReference>
<sequence length="411" mass="44677">MQRLKILGLLASTVLAFATSVHAQSALKNETEALSKVTRDNFYDVVVPLAKAEGKVVMYNFAGSFGELWNEGLIKPFEKKYGIKVEYSDVKGDQADQQLIAIQKAGQNAPVDAYFDGGGSYPVLSAAGAVANINLGAILPNLATVPSQFKDIVFGVNVHGSYPIVHRNQTAIGYDSALISEKDVPKDFDELLAWAEKNPKKFAMTLPTKGGSGGGFLQSVALNYTAGACRDRLLDYSKSQSEDDDWAMSEPCLQPVWDYFTKLLKVTELTNGNADTLNLINNKQAAIGTVWEDQVMTFVRTKQLPASFKLTLLKNGQVGSGDAFFIPSNAVHPAAAMLLINEAFSMDFQAYKMETKASRSPRSDFDATKVSAETRSYLLPASVYPSLSLPANWVMGNSLAKALDEKVLSRL</sequence>
<dbReference type="AlphaFoldDB" id="A0A1Q8ZXS3"/>
<comment type="caution">
    <text evidence="3">The sequence shown here is derived from an EMBL/GenBank/DDBJ whole genome shotgun (WGS) entry which is preliminary data.</text>
</comment>
<dbReference type="PANTHER" id="PTHR42779:SF1">
    <property type="entry name" value="PROTEIN YNJB"/>
    <property type="match status" value="1"/>
</dbReference>
<gene>
    <name evidence="3" type="ORF">BJF95_15500</name>
</gene>
<protein>
    <submittedName>
        <fullName evidence="3">ABC transporter substrate-binding protein</fullName>
    </submittedName>
</protein>
<dbReference type="Proteomes" id="UP000186894">
    <property type="component" value="Unassembled WGS sequence"/>
</dbReference>
<evidence type="ECO:0000256" key="1">
    <source>
        <dbReference type="ARBA" id="ARBA00022764"/>
    </source>
</evidence>
<feature type="chain" id="PRO_5013226163" evidence="2">
    <location>
        <begin position="24"/>
        <end position="411"/>
    </location>
</feature>
<accession>A0A1Q8ZXS3</accession>
<evidence type="ECO:0000313" key="4">
    <source>
        <dbReference type="Proteomes" id="UP000186894"/>
    </source>
</evidence>
<dbReference type="PANTHER" id="PTHR42779">
    <property type="entry name" value="PROTEIN YNJB"/>
    <property type="match status" value="1"/>
</dbReference>
<dbReference type="SUPFAM" id="SSF53850">
    <property type="entry name" value="Periplasmic binding protein-like II"/>
    <property type="match status" value="1"/>
</dbReference>
<keyword evidence="4" id="KW-1185">Reference proteome</keyword>
<evidence type="ECO:0000256" key="2">
    <source>
        <dbReference type="SAM" id="SignalP"/>
    </source>
</evidence>
<dbReference type="OrthoDB" id="3239593at2"/>
<dbReference type="STRING" id="1867956.BJF95_15500"/>
<dbReference type="InterPro" id="IPR006059">
    <property type="entry name" value="SBP"/>
</dbReference>
<dbReference type="EMBL" id="MKIM01000019">
    <property type="protein sequence ID" value="OLP46725.1"/>
    <property type="molecule type" value="Genomic_DNA"/>
</dbReference>